<reference evidence="7 8" key="1">
    <citation type="submission" date="2016-07" db="EMBL/GenBank/DDBJ databases">
        <title>Caryophanon tenue genome sequencing.</title>
        <authorList>
            <person name="Verma A."/>
            <person name="Pal Y."/>
            <person name="Krishnamurthi S."/>
        </authorList>
    </citation>
    <scope>NUCLEOTIDE SEQUENCE [LARGE SCALE GENOMIC DNA]</scope>
    <source>
        <strain evidence="7 8">DSM 14152</strain>
    </source>
</reference>
<dbReference type="SUPFAM" id="SSF144091">
    <property type="entry name" value="Rhomboid-like"/>
    <property type="match status" value="1"/>
</dbReference>
<name>A0A1C0YBS7_9BACL</name>
<dbReference type="AlphaFoldDB" id="A0A1C0YBS7"/>
<dbReference type="Pfam" id="PF01694">
    <property type="entry name" value="Rhomboid"/>
    <property type="match status" value="1"/>
</dbReference>
<organism evidence="7 8">
    <name type="scientific">Caryophanon tenue</name>
    <dbReference type="NCBI Taxonomy" id="33978"/>
    <lineage>
        <taxon>Bacteria</taxon>
        <taxon>Bacillati</taxon>
        <taxon>Bacillota</taxon>
        <taxon>Bacilli</taxon>
        <taxon>Bacillales</taxon>
        <taxon>Caryophanaceae</taxon>
        <taxon>Caryophanon</taxon>
    </lineage>
</organism>
<keyword evidence="2 5" id="KW-0812">Transmembrane</keyword>
<dbReference type="InterPro" id="IPR022764">
    <property type="entry name" value="Peptidase_S54_rhomboid_dom"/>
</dbReference>
<proteinExistence type="predicted"/>
<dbReference type="PANTHER" id="PTHR43731">
    <property type="entry name" value="RHOMBOID PROTEASE"/>
    <property type="match status" value="1"/>
</dbReference>
<feature type="transmembrane region" description="Helical" evidence="5">
    <location>
        <begin position="21"/>
        <end position="45"/>
    </location>
</feature>
<feature type="transmembrane region" description="Helical" evidence="5">
    <location>
        <begin position="129"/>
        <end position="148"/>
    </location>
</feature>
<evidence type="ECO:0000256" key="4">
    <source>
        <dbReference type="ARBA" id="ARBA00023136"/>
    </source>
</evidence>
<dbReference type="PANTHER" id="PTHR43731:SF26">
    <property type="entry name" value="RHOMBOID-LIKE PROTEIN 10, CHLOROPLASTIC"/>
    <property type="match status" value="1"/>
</dbReference>
<evidence type="ECO:0000256" key="5">
    <source>
        <dbReference type="SAM" id="Phobius"/>
    </source>
</evidence>
<feature type="transmembrane region" description="Helical" evidence="5">
    <location>
        <begin position="77"/>
        <end position="93"/>
    </location>
</feature>
<keyword evidence="8" id="KW-1185">Reference proteome</keyword>
<dbReference type="RefSeq" id="WP_066545788.1">
    <property type="nucleotide sequence ID" value="NZ_MASJ01000023.1"/>
</dbReference>
<dbReference type="GO" id="GO:0016020">
    <property type="term" value="C:membrane"/>
    <property type="evidence" value="ECO:0007669"/>
    <property type="project" value="UniProtKB-SubCell"/>
</dbReference>
<dbReference type="GO" id="GO:0004252">
    <property type="term" value="F:serine-type endopeptidase activity"/>
    <property type="evidence" value="ECO:0007669"/>
    <property type="project" value="InterPro"/>
</dbReference>
<dbReference type="STRING" id="33978.A6M13_03425"/>
<dbReference type="Gene3D" id="1.20.1540.10">
    <property type="entry name" value="Rhomboid-like"/>
    <property type="match status" value="1"/>
</dbReference>
<comment type="subcellular location">
    <subcellularLocation>
        <location evidence="1">Membrane</location>
        <topology evidence="1">Multi-pass membrane protein</topology>
    </subcellularLocation>
</comment>
<dbReference type="EMBL" id="MASJ01000023">
    <property type="protein sequence ID" value="OCS84638.1"/>
    <property type="molecule type" value="Genomic_DNA"/>
</dbReference>
<dbReference type="Proteomes" id="UP000093199">
    <property type="component" value="Unassembled WGS sequence"/>
</dbReference>
<evidence type="ECO:0000256" key="1">
    <source>
        <dbReference type="ARBA" id="ARBA00004141"/>
    </source>
</evidence>
<dbReference type="OrthoDB" id="9813074at2"/>
<dbReference type="InterPro" id="IPR035952">
    <property type="entry name" value="Rhomboid-like_sf"/>
</dbReference>
<keyword evidence="4 5" id="KW-0472">Membrane</keyword>
<feature type="transmembrane region" description="Helical" evidence="5">
    <location>
        <begin position="105"/>
        <end position="123"/>
    </location>
</feature>
<evidence type="ECO:0000313" key="8">
    <source>
        <dbReference type="Proteomes" id="UP000093199"/>
    </source>
</evidence>
<protein>
    <recommendedName>
        <fullName evidence="6">Peptidase S54 rhomboid domain-containing protein</fullName>
    </recommendedName>
</protein>
<sequence>MKKGEETLFTIKEDFKTFTKKYPVTVSIIAICMLITIAITILGGYTKPNLIFLGAYDKELITSGQFWRLLTYSFNHMSYPHFILNIVFLILLSHPLERTLGKIKFIMIFLFTSIFAGVIIHFFSNVDYIAGSSGFGYGLLGIYIFLFLKYKNKFDQSDRKFIFLFIAIGFTMTLLIPGVSFAGHLGGFIGGIIFAALVFRSEEQVIFYG</sequence>
<keyword evidence="3 5" id="KW-1133">Transmembrane helix</keyword>
<feature type="transmembrane region" description="Helical" evidence="5">
    <location>
        <begin position="160"/>
        <end position="176"/>
    </location>
</feature>
<feature type="domain" description="Peptidase S54 rhomboid" evidence="6">
    <location>
        <begin position="64"/>
        <end position="200"/>
    </location>
</feature>
<evidence type="ECO:0000313" key="7">
    <source>
        <dbReference type="EMBL" id="OCS84638.1"/>
    </source>
</evidence>
<gene>
    <name evidence="7" type="ORF">A6M13_03425</name>
</gene>
<feature type="transmembrane region" description="Helical" evidence="5">
    <location>
        <begin position="182"/>
        <end position="199"/>
    </location>
</feature>
<comment type="caution">
    <text evidence="7">The sequence shown here is derived from an EMBL/GenBank/DDBJ whole genome shotgun (WGS) entry which is preliminary data.</text>
</comment>
<evidence type="ECO:0000259" key="6">
    <source>
        <dbReference type="Pfam" id="PF01694"/>
    </source>
</evidence>
<accession>A0A1C0YBS7</accession>
<evidence type="ECO:0000256" key="3">
    <source>
        <dbReference type="ARBA" id="ARBA00022989"/>
    </source>
</evidence>
<dbReference type="InterPro" id="IPR050925">
    <property type="entry name" value="Rhomboid_protease_S54"/>
</dbReference>
<evidence type="ECO:0000256" key="2">
    <source>
        <dbReference type="ARBA" id="ARBA00022692"/>
    </source>
</evidence>